<dbReference type="SUPFAM" id="SSF110857">
    <property type="entry name" value="Gamma-glutamyl cyclotransferase-like"/>
    <property type="match status" value="1"/>
</dbReference>
<dbReference type="InterPro" id="IPR013024">
    <property type="entry name" value="GGCT-like"/>
</dbReference>
<evidence type="ECO:0000313" key="4">
    <source>
        <dbReference type="EMBL" id="CAE0049300.1"/>
    </source>
</evidence>
<sequence>MDGYGFVVGHHRSLARRENGKHLACRRRSGSSSREWKTARASLEENETSTGGNGTVKLSLSGGVWYFAYGSNLSPRVFGEQASALGGRRIKYMEARRVWLRDHRMVFDCPGIPPFESAMANLREEPGATAYGIIYLISKESFAKLRASEAFPVEITVKVTDDEGIQREARTFKFPSSKESEKAGPSERYLRIIHNGARYWGLDNEDELLRMLKKPRSSVTKFMYDLTTFSTGVTQGIFSPQRMLRREEELVLKSEPWREGGIRMMKTTSGESVSTDKDLLIYLPGIDGTGLGVLTHMEDLRKAFEVFSVVIPVDDRSGWDVICEEVAREIKALLASTGRDQLVLLGESMGGVLGLLLAKSYPELVKHVVVINPATSYKDSRIATLYEGIANSSSIPPQLYQFLAYISVPALIDNVQLVRHLLTSRENALHTLGSVSKIGQLSDILSPAVLKHRLSLLRNSSLSDEALRTIKSPATIFASQNDIILPSLKESGRLLRLIPNSTRITLRNGAHTPLLVLKPEELQLAARIQRAMKVAGKAD</sequence>
<dbReference type="InterPro" id="IPR036568">
    <property type="entry name" value="GGCT-like_sf"/>
</dbReference>
<feature type="domain" description="AB hydrolase-1" evidence="1">
    <location>
        <begin position="324"/>
        <end position="515"/>
    </location>
</feature>
<dbReference type="EMBL" id="HBHW01022565">
    <property type="protein sequence ID" value="CAE0049300.1"/>
    <property type="molecule type" value="Transcribed_RNA"/>
</dbReference>
<accession>A0A7S3EEK5</accession>
<evidence type="ECO:0000259" key="1">
    <source>
        <dbReference type="Pfam" id="PF00561"/>
    </source>
</evidence>
<dbReference type="CDD" id="cd06661">
    <property type="entry name" value="GGCT_like"/>
    <property type="match status" value="1"/>
</dbReference>
<evidence type="ECO:0000313" key="5">
    <source>
        <dbReference type="EMBL" id="CAE0049301.1"/>
    </source>
</evidence>
<evidence type="ECO:0000313" key="3">
    <source>
        <dbReference type="EMBL" id="CAE0049299.1"/>
    </source>
</evidence>
<dbReference type="SUPFAM" id="SSF53474">
    <property type="entry name" value="alpha/beta-Hydrolases"/>
    <property type="match status" value="1"/>
</dbReference>
<gene>
    <name evidence="2" type="ORF">RMAR00112_LOCUS17296</name>
    <name evidence="3" type="ORF">RMAR00112_LOCUS17297</name>
    <name evidence="4" type="ORF">RMAR00112_LOCUS17298</name>
    <name evidence="5" type="ORF">RMAR00112_LOCUS17299</name>
</gene>
<evidence type="ECO:0000313" key="2">
    <source>
        <dbReference type="EMBL" id="CAE0049298.1"/>
    </source>
</evidence>
<dbReference type="GO" id="GO:0016020">
    <property type="term" value="C:membrane"/>
    <property type="evidence" value="ECO:0007669"/>
    <property type="project" value="TreeGrafter"/>
</dbReference>
<proteinExistence type="predicted"/>
<organism evidence="5">
    <name type="scientific">Rhodosorus marinus</name>
    <dbReference type="NCBI Taxonomy" id="101924"/>
    <lineage>
        <taxon>Eukaryota</taxon>
        <taxon>Rhodophyta</taxon>
        <taxon>Stylonematophyceae</taxon>
        <taxon>Stylonematales</taxon>
        <taxon>Stylonemataceae</taxon>
        <taxon>Rhodosorus</taxon>
    </lineage>
</organism>
<dbReference type="EMBL" id="HBHW01022564">
    <property type="protein sequence ID" value="CAE0049299.1"/>
    <property type="molecule type" value="Transcribed_RNA"/>
</dbReference>
<dbReference type="Gene3D" id="3.40.50.1820">
    <property type="entry name" value="alpha/beta hydrolase"/>
    <property type="match status" value="1"/>
</dbReference>
<dbReference type="EMBL" id="HBHW01022566">
    <property type="protein sequence ID" value="CAE0049301.1"/>
    <property type="molecule type" value="Transcribed_RNA"/>
</dbReference>
<dbReference type="Gene3D" id="3.10.490.10">
    <property type="entry name" value="Gamma-glutamyl cyclotransferase-like"/>
    <property type="match status" value="1"/>
</dbReference>
<dbReference type="PANTHER" id="PTHR22753:SF14">
    <property type="entry name" value="MONOACYLGLYCEROL_DIACYLGLYCEROL O-ACYLTRANSFERASE"/>
    <property type="match status" value="1"/>
</dbReference>
<protein>
    <recommendedName>
        <fullName evidence="1">AB hydrolase-1 domain-containing protein</fullName>
    </recommendedName>
</protein>
<dbReference type="EMBL" id="HBHW01022563">
    <property type="protein sequence ID" value="CAE0049298.1"/>
    <property type="molecule type" value="Transcribed_RNA"/>
</dbReference>
<reference evidence="5" key="1">
    <citation type="submission" date="2021-01" db="EMBL/GenBank/DDBJ databases">
        <authorList>
            <person name="Corre E."/>
            <person name="Pelletier E."/>
            <person name="Niang G."/>
            <person name="Scheremetjew M."/>
            <person name="Finn R."/>
            <person name="Kale V."/>
            <person name="Holt S."/>
            <person name="Cochrane G."/>
            <person name="Meng A."/>
            <person name="Brown T."/>
            <person name="Cohen L."/>
        </authorList>
    </citation>
    <scope>NUCLEOTIDE SEQUENCE</scope>
    <source>
        <strain evidence="5">CCMP 769</strain>
    </source>
</reference>
<dbReference type="InterPro" id="IPR000073">
    <property type="entry name" value="AB_hydrolase_1"/>
</dbReference>
<dbReference type="PANTHER" id="PTHR22753">
    <property type="entry name" value="TRANSMEMBRANE PROTEIN 68"/>
    <property type="match status" value="1"/>
</dbReference>
<name>A0A7S3EEK5_9RHOD</name>
<dbReference type="InterPro" id="IPR029058">
    <property type="entry name" value="AB_hydrolase_fold"/>
</dbReference>
<dbReference type="Pfam" id="PF00561">
    <property type="entry name" value="Abhydrolase_1"/>
    <property type="match status" value="1"/>
</dbReference>
<dbReference type="AlphaFoldDB" id="A0A7S3EEK5"/>